<dbReference type="InterPro" id="IPR027417">
    <property type="entry name" value="P-loop_NTPase"/>
</dbReference>
<evidence type="ECO:0000259" key="8">
    <source>
        <dbReference type="PROSITE" id="PS50893"/>
    </source>
</evidence>
<dbReference type="GO" id="GO:0016887">
    <property type="term" value="F:ATP hydrolysis activity"/>
    <property type="evidence" value="ECO:0007669"/>
    <property type="project" value="InterPro"/>
</dbReference>
<keyword evidence="3" id="KW-0812">Transmembrane</keyword>
<sequence>MEAMVTTLYASTMNLIYNNHDQDGDGEMDDVSFAYPSRPNHMVLKGITLKLRPDSKVALIQRSLLLVQVVVEKTGEPLQMLIFYFITNWTLIEIEFQISIVSQEPVLFNCSVEDNIAYGFDRKASSTDVENAANCAHEFISKFPGKYQTIVGERGVRLSGGQKQRIAIARAPLMNPRVLLLDEATSTYTLDAESEYLVQDAMDSLMKGRTVLVIALRLSTVKSANTVAVISDGQIVESGTHEELLSKDGIYTALVRRQLQVPKSEL</sequence>
<dbReference type="FunFam" id="3.40.50.300:FF:000836">
    <property type="entry name" value="ABC transporter B family member 25"/>
    <property type="match status" value="1"/>
</dbReference>
<dbReference type="EMBL" id="JABCRI010000010">
    <property type="protein sequence ID" value="KAF8399621.1"/>
    <property type="molecule type" value="Genomic_DNA"/>
</dbReference>
<dbReference type="InterPro" id="IPR039421">
    <property type="entry name" value="Type_1_exporter"/>
</dbReference>
<evidence type="ECO:0000256" key="1">
    <source>
        <dbReference type="ARBA" id="ARBA00004141"/>
    </source>
</evidence>
<dbReference type="GO" id="GO:0005524">
    <property type="term" value="F:ATP binding"/>
    <property type="evidence" value="ECO:0007669"/>
    <property type="project" value="UniProtKB-KW"/>
</dbReference>
<dbReference type="Pfam" id="PF00005">
    <property type="entry name" value="ABC_tran"/>
    <property type="match status" value="1"/>
</dbReference>
<organism evidence="9 10">
    <name type="scientific">Tetracentron sinense</name>
    <name type="common">Spur-leaf</name>
    <dbReference type="NCBI Taxonomy" id="13715"/>
    <lineage>
        <taxon>Eukaryota</taxon>
        <taxon>Viridiplantae</taxon>
        <taxon>Streptophyta</taxon>
        <taxon>Embryophyta</taxon>
        <taxon>Tracheophyta</taxon>
        <taxon>Spermatophyta</taxon>
        <taxon>Magnoliopsida</taxon>
        <taxon>Trochodendrales</taxon>
        <taxon>Trochodendraceae</taxon>
        <taxon>Tetracentron</taxon>
    </lineage>
</organism>
<evidence type="ECO:0000256" key="6">
    <source>
        <dbReference type="ARBA" id="ARBA00022989"/>
    </source>
</evidence>
<gene>
    <name evidence="9" type="ORF">HHK36_015490</name>
</gene>
<evidence type="ECO:0000256" key="7">
    <source>
        <dbReference type="ARBA" id="ARBA00023136"/>
    </source>
</evidence>
<dbReference type="PROSITE" id="PS50893">
    <property type="entry name" value="ABC_TRANSPORTER_2"/>
    <property type="match status" value="1"/>
</dbReference>
<dbReference type="PANTHER" id="PTHR43394:SF1">
    <property type="entry name" value="ATP-BINDING CASSETTE SUB-FAMILY B MEMBER 10, MITOCHONDRIAL"/>
    <property type="match status" value="1"/>
</dbReference>
<name>A0A834Z9B6_TETSI</name>
<dbReference type="GO" id="GO:0015421">
    <property type="term" value="F:ABC-type oligopeptide transporter activity"/>
    <property type="evidence" value="ECO:0007669"/>
    <property type="project" value="TreeGrafter"/>
</dbReference>
<dbReference type="Gene3D" id="3.40.50.300">
    <property type="entry name" value="P-loop containing nucleotide triphosphate hydrolases"/>
    <property type="match status" value="2"/>
</dbReference>
<dbReference type="AlphaFoldDB" id="A0A834Z9B6"/>
<reference evidence="9 10" key="1">
    <citation type="submission" date="2020-04" db="EMBL/GenBank/DDBJ databases">
        <title>Plant Genome Project.</title>
        <authorList>
            <person name="Zhang R.-G."/>
        </authorList>
    </citation>
    <scope>NUCLEOTIDE SEQUENCE [LARGE SCALE GENOMIC DNA]</scope>
    <source>
        <strain evidence="9">YNK0</strain>
        <tissue evidence="9">Leaf</tissue>
    </source>
</reference>
<comment type="subcellular location">
    <subcellularLocation>
        <location evidence="1">Membrane</location>
        <topology evidence="1">Multi-pass membrane protein</topology>
    </subcellularLocation>
</comment>
<evidence type="ECO:0000313" key="10">
    <source>
        <dbReference type="Proteomes" id="UP000655225"/>
    </source>
</evidence>
<keyword evidence="2" id="KW-0813">Transport</keyword>
<dbReference type="InterPro" id="IPR003439">
    <property type="entry name" value="ABC_transporter-like_ATP-bd"/>
</dbReference>
<evidence type="ECO:0000256" key="2">
    <source>
        <dbReference type="ARBA" id="ARBA00022448"/>
    </source>
</evidence>
<dbReference type="PANTHER" id="PTHR43394">
    <property type="entry name" value="ATP-DEPENDENT PERMEASE MDL1, MITOCHONDRIAL"/>
    <property type="match status" value="1"/>
</dbReference>
<dbReference type="OMA" id="WICQEST"/>
<keyword evidence="4" id="KW-0547">Nucleotide-binding</keyword>
<keyword evidence="5" id="KW-0067">ATP-binding</keyword>
<comment type="caution">
    <text evidence="9">The sequence shown here is derived from an EMBL/GenBank/DDBJ whole genome shotgun (WGS) entry which is preliminary data.</text>
</comment>
<evidence type="ECO:0000313" key="9">
    <source>
        <dbReference type="EMBL" id="KAF8399621.1"/>
    </source>
</evidence>
<dbReference type="SUPFAM" id="SSF52540">
    <property type="entry name" value="P-loop containing nucleoside triphosphate hydrolases"/>
    <property type="match status" value="1"/>
</dbReference>
<protein>
    <recommendedName>
        <fullName evidence="8">ABC transporter domain-containing protein</fullName>
    </recommendedName>
</protein>
<dbReference type="GO" id="GO:0090374">
    <property type="term" value="P:oligopeptide export from mitochondrion"/>
    <property type="evidence" value="ECO:0007669"/>
    <property type="project" value="TreeGrafter"/>
</dbReference>
<keyword evidence="6" id="KW-1133">Transmembrane helix</keyword>
<evidence type="ECO:0000256" key="3">
    <source>
        <dbReference type="ARBA" id="ARBA00022692"/>
    </source>
</evidence>
<proteinExistence type="predicted"/>
<accession>A0A834Z9B6</accession>
<dbReference type="Proteomes" id="UP000655225">
    <property type="component" value="Unassembled WGS sequence"/>
</dbReference>
<evidence type="ECO:0000256" key="5">
    <source>
        <dbReference type="ARBA" id="ARBA00022840"/>
    </source>
</evidence>
<keyword evidence="10" id="KW-1185">Reference proteome</keyword>
<dbReference type="GO" id="GO:0005743">
    <property type="term" value="C:mitochondrial inner membrane"/>
    <property type="evidence" value="ECO:0007669"/>
    <property type="project" value="TreeGrafter"/>
</dbReference>
<dbReference type="OrthoDB" id="6500128at2759"/>
<feature type="domain" description="ABC transporter" evidence="8">
    <location>
        <begin position="26"/>
        <end position="257"/>
    </location>
</feature>
<keyword evidence="7" id="KW-0472">Membrane</keyword>
<evidence type="ECO:0000256" key="4">
    <source>
        <dbReference type="ARBA" id="ARBA00022741"/>
    </source>
</evidence>